<name>A0A834SC24_9FABA</name>
<organism evidence="1 2">
    <name type="scientific">Senna tora</name>
    <dbReference type="NCBI Taxonomy" id="362788"/>
    <lineage>
        <taxon>Eukaryota</taxon>
        <taxon>Viridiplantae</taxon>
        <taxon>Streptophyta</taxon>
        <taxon>Embryophyta</taxon>
        <taxon>Tracheophyta</taxon>
        <taxon>Spermatophyta</taxon>
        <taxon>Magnoliopsida</taxon>
        <taxon>eudicotyledons</taxon>
        <taxon>Gunneridae</taxon>
        <taxon>Pentapetalae</taxon>
        <taxon>rosids</taxon>
        <taxon>fabids</taxon>
        <taxon>Fabales</taxon>
        <taxon>Fabaceae</taxon>
        <taxon>Caesalpinioideae</taxon>
        <taxon>Cassia clade</taxon>
        <taxon>Senna</taxon>
    </lineage>
</organism>
<evidence type="ECO:0000313" key="1">
    <source>
        <dbReference type="EMBL" id="KAF7801070.1"/>
    </source>
</evidence>
<sequence>MALFKVATECDEGLDVSVATF</sequence>
<gene>
    <name evidence="1" type="ORF">G2W53_044417</name>
</gene>
<dbReference type="EMBL" id="JAAIUW010000034">
    <property type="protein sequence ID" value="KAF7801070.1"/>
    <property type="molecule type" value="Genomic_DNA"/>
</dbReference>
<proteinExistence type="predicted"/>
<reference evidence="1" key="1">
    <citation type="submission" date="2020-09" db="EMBL/GenBank/DDBJ databases">
        <title>Genome-Enabled Discovery of Anthraquinone Biosynthesis in Senna tora.</title>
        <authorList>
            <person name="Kang S.-H."/>
            <person name="Pandey R.P."/>
            <person name="Lee C.-M."/>
            <person name="Sim J.-S."/>
            <person name="Jeong J.-T."/>
            <person name="Choi B.-S."/>
            <person name="Jung M."/>
            <person name="Ginzburg D."/>
            <person name="Zhao K."/>
            <person name="Won S.Y."/>
            <person name="Oh T.-J."/>
            <person name="Yu Y."/>
            <person name="Kim N.-H."/>
            <person name="Lee O.R."/>
            <person name="Lee T.-H."/>
            <person name="Bashyal P."/>
            <person name="Kim T.-S."/>
            <person name="Lee W.-H."/>
            <person name="Kawkins C."/>
            <person name="Kim C.-K."/>
            <person name="Kim J.S."/>
            <person name="Ahn B.O."/>
            <person name="Rhee S.Y."/>
            <person name="Sohng J.K."/>
        </authorList>
    </citation>
    <scope>NUCLEOTIDE SEQUENCE</scope>
    <source>
        <tissue evidence="1">Leaf</tissue>
    </source>
</reference>
<keyword evidence="2" id="KW-1185">Reference proteome</keyword>
<accession>A0A834SC24</accession>
<comment type="caution">
    <text evidence="1">The sequence shown here is derived from an EMBL/GenBank/DDBJ whole genome shotgun (WGS) entry which is preliminary data.</text>
</comment>
<dbReference type="Proteomes" id="UP000634136">
    <property type="component" value="Unassembled WGS sequence"/>
</dbReference>
<evidence type="ECO:0000313" key="2">
    <source>
        <dbReference type="Proteomes" id="UP000634136"/>
    </source>
</evidence>
<dbReference type="AlphaFoldDB" id="A0A834SC24"/>
<protein>
    <submittedName>
        <fullName evidence="1">Uncharacterized protein</fullName>
    </submittedName>
</protein>